<dbReference type="Gene3D" id="3.40.50.720">
    <property type="entry name" value="NAD(P)-binding Rossmann-like Domain"/>
    <property type="match status" value="2"/>
</dbReference>
<dbReference type="SUPFAM" id="SSF51735">
    <property type="entry name" value="NAD(P)-binding Rossmann-fold domains"/>
    <property type="match status" value="1"/>
</dbReference>
<evidence type="ECO:0000313" key="5">
    <source>
        <dbReference type="EMBL" id="KAL2843530.1"/>
    </source>
</evidence>
<dbReference type="RefSeq" id="XP_070895655.1">
    <property type="nucleotide sequence ID" value="XM_071043328.1"/>
</dbReference>
<dbReference type="Gene3D" id="1.10.1040.10">
    <property type="entry name" value="N-(1-d-carboxylethyl)-l-norvaline Dehydrogenase, domain 2"/>
    <property type="match status" value="1"/>
</dbReference>
<keyword evidence="2" id="KW-0812">Transmembrane</keyword>
<keyword evidence="6" id="KW-1185">Reference proteome</keyword>
<dbReference type="Proteomes" id="UP001610444">
    <property type="component" value="Unassembled WGS sequence"/>
</dbReference>
<organism evidence="5 6">
    <name type="scientific">Aspergillus pseudodeflectus</name>
    <dbReference type="NCBI Taxonomy" id="176178"/>
    <lineage>
        <taxon>Eukaryota</taxon>
        <taxon>Fungi</taxon>
        <taxon>Dikarya</taxon>
        <taxon>Ascomycota</taxon>
        <taxon>Pezizomycotina</taxon>
        <taxon>Eurotiomycetes</taxon>
        <taxon>Eurotiomycetidae</taxon>
        <taxon>Eurotiales</taxon>
        <taxon>Aspergillaceae</taxon>
        <taxon>Aspergillus</taxon>
        <taxon>Aspergillus subgen. Nidulantes</taxon>
    </lineage>
</organism>
<evidence type="ECO:0000256" key="1">
    <source>
        <dbReference type="ARBA" id="ARBA00023002"/>
    </source>
</evidence>
<dbReference type="EMBL" id="JBFXLR010000045">
    <property type="protein sequence ID" value="KAL2843530.1"/>
    <property type="molecule type" value="Genomic_DNA"/>
</dbReference>
<dbReference type="InterPro" id="IPR006108">
    <property type="entry name" value="3HC_DH_C"/>
</dbReference>
<evidence type="ECO:0000259" key="3">
    <source>
        <dbReference type="Pfam" id="PF00725"/>
    </source>
</evidence>
<gene>
    <name evidence="5" type="ORF">BJX68DRAFT_257386</name>
</gene>
<feature type="domain" description="3-hydroxyacyl-CoA dehydrogenase NAD binding" evidence="4">
    <location>
        <begin position="36"/>
        <end position="128"/>
    </location>
</feature>
<feature type="domain" description="3-hydroxyacyl-CoA dehydrogenase C-terminal" evidence="3">
    <location>
        <begin position="143"/>
        <end position="187"/>
    </location>
</feature>
<dbReference type="GeneID" id="98158492"/>
<protein>
    <recommendedName>
        <fullName evidence="7">3-hydroxyacyl-CoA dehydrogenase</fullName>
    </recommendedName>
</protein>
<feature type="transmembrane region" description="Helical" evidence="2">
    <location>
        <begin position="6"/>
        <end position="27"/>
    </location>
</feature>
<evidence type="ECO:0000259" key="4">
    <source>
        <dbReference type="Pfam" id="PF02737"/>
    </source>
</evidence>
<evidence type="ECO:0008006" key="7">
    <source>
        <dbReference type="Google" id="ProtNLM"/>
    </source>
</evidence>
<dbReference type="Pfam" id="PF02737">
    <property type="entry name" value="3HCDH_N"/>
    <property type="match status" value="1"/>
</dbReference>
<dbReference type="InterPro" id="IPR008927">
    <property type="entry name" value="6-PGluconate_DH-like_C_sf"/>
</dbReference>
<dbReference type="SUPFAM" id="SSF48179">
    <property type="entry name" value="6-phosphogluconate dehydrogenase C-terminal domain-like"/>
    <property type="match status" value="1"/>
</dbReference>
<evidence type="ECO:0000256" key="2">
    <source>
        <dbReference type="SAM" id="Phobius"/>
    </source>
</evidence>
<dbReference type="InterPro" id="IPR013328">
    <property type="entry name" value="6PGD_dom2"/>
</dbReference>
<name>A0ABR4JU12_9EURO</name>
<dbReference type="InterPro" id="IPR036291">
    <property type="entry name" value="NAD(P)-bd_dom_sf"/>
</dbReference>
<proteinExistence type="predicted"/>
<keyword evidence="2" id="KW-0472">Membrane</keyword>
<comment type="caution">
    <text evidence="5">The sequence shown here is derived from an EMBL/GenBank/DDBJ whole genome shotgun (WGS) entry which is preliminary data.</text>
</comment>
<dbReference type="Pfam" id="PF00725">
    <property type="entry name" value="3HCDH"/>
    <property type="match status" value="1"/>
</dbReference>
<keyword evidence="1" id="KW-0560">Oxidoreductase</keyword>
<keyword evidence="2" id="KW-1133">Transmembrane helix</keyword>
<dbReference type="InterPro" id="IPR006176">
    <property type="entry name" value="3-OHacyl-CoA_DH_NAD-bd"/>
</dbReference>
<dbReference type="PANTHER" id="PTHR48075:SF5">
    <property type="entry name" value="3-HYDROXYBUTYRYL-COA DEHYDROGENASE"/>
    <property type="match status" value="1"/>
</dbReference>
<accession>A0ABR4JU12</accession>
<reference evidence="5 6" key="1">
    <citation type="submission" date="2024-07" db="EMBL/GenBank/DDBJ databases">
        <title>Section-level genome sequencing and comparative genomics of Aspergillus sections Usti and Cavernicolus.</title>
        <authorList>
            <consortium name="Lawrence Berkeley National Laboratory"/>
            <person name="Nybo J.L."/>
            <person name="Vesth T.C."/>
            <person name="Theobald S."/>
            <person name="Frisvad J.C."/>
            <person name="Larsen T.O."/>
            <person name="Kjaerboelling I."/>
            <person name="Rothschild-Mancinelli K."/>
            <person name="Lyhne E.K."/>
            <person name="Kogle M.E."/>
            <person name="Barry K."/>
            <person name="Clum A."/>
            <person name="Na H."/>
            <person name="Ledsgaard L."/>
            <person name="Lin J."/>
            <person name="Lipzen A."/>
            <person name="Kuo A."/>
            <person name="Riley R."/>
            <person name="Mondo S."/>
            <person name="LaButti K."/>
            <person name="Haridas S."/>
            <person name="Pangalinan J."/>
            <person name="Salamov A.A."/>
            <person name="Simmons B.A."/>
            <person name="Magnuson J.K."/>
            <person name="Chen J."/>
            <person name="Drula E."/>
            <person name="Henrissat B."/>
            <person name="Wiebenga A."/>
            <person name="Lubbers R.J."/>
            <person name="Gomes A.C."/>
            <person name="Macurrencykelacurrency M.R."/>
            <person name="Stajich J."/>
            <person name="Grigoriev I.V."/>
            <person name="Mortensen U.H."/>
            <person name="De vries R.P."/>
            <person name="Baker S.E."/>
            <person name="Andersen M.R."/>
        </authorList>
    </citation>
    <scope>NUCLEOTIDE SEQUENCE [LARGE SCALE GENOMIC DNA]</scope>
    <source>
        <strain evidence="5 6">CBS 756.74</strain>
    </source>
</reference>
<dbReference type="PANTHER" id="PTHR48075">
    <property type="entry name" value="3-HYDROXYACYL-COA DEHYDROGENASE FAMILY PROTEIN"/>
    <property type="match status" value="1"/>
</dbReference>
<evidence type="ECO:0000313" key="6">
    <source>
        <dbReference type="Proteomes" id="UP001610444"/>
    </source>
</evidence>
<sequence>MAIQTVAVIGAGMIGASWTALFIANGIRTIIYDPREDAEKSLSFVTFTMNLDNAVHASDIIQEITPEILQVKLDLLRAIDRQVNPTTLICSSTSGFRPSKLQPACPRNAHNFLIGHPFNPPHLIPPVESLGKRPVHVRTEAPGHIANRLQAALLREVFYLLGTGAAGVQDIEIVMEFGPGLRWGYAEKFLPYLTSWYAANDPVLDPELMEKWVRGTMEMADRLGDQDRGRIEARRDELLISLLNASSTIESDG</sequence>